<dbReference type="EMBL" id="WUAV01000004">
    <property type="protein sequence ID" value="KAF1758925.1"/>
    <property type="molecule type" value="Genomic_DNA"/>
</dbReference>
<dbReference type="CTD" id="78776042"/>
<dbReference type="RefSeq" id="XP_053585603.1">
    <property type="nucleotide sequence ID" value="XM_053730831.1"/>
</dbReference>
<organism evidence="2 3">
    <name type="scientific">Caenorhabditis remanei</name>
    <name type="common">Caenorhabditis vulgaris</name>
    <dbReference type="NCBI Taxonomy" id="31234"/>
    <lineage>
        <taxon>Eukaryota</taxon>
        <taxon>Metazoa</taxon>
        <taxon>Ecdysozoa</taxon>
        <taxon>Nematoda</taxon>
        <taxon>Chromadorea</taxon>
        <taxon>Rhabditida</taxon>
        <taxon>Rhabditina</taxon>
        <taxon>Rhabditomorpha</taxon>
        <taxon>Rhabditoidea</taxon>
        <taxon>Rhabditidae</taxon>
        <taxon>Peloderinae</taxon>
        <taxon>Caenorhabditis</taxon>
    </lineage>
</organism>
<feature type="compositionally biased region" description="Polar residues" evidence="1">
    <location>
        <begin position="69"/>
        <end position="91"/>
    </location>
</feature>
<name>A0A6A5GWP9_CAERE</name>
<proteinExistence type="predicted"/>
<evidence type="ECO:0000256" key="1">
    <source>
        <dbReference type="SAM" id="MobiDB-lite"/>
    </source>
</evidence>
<dbReference type="KEGG" id="crq:GCK72_015385"/>
<dbReference type="AlphaFoldDB" id="A0A6A5GWP9"/>
<gene>
    <name evidence="2" type="ORF">GCK72_015385</name>
</gene>
<feature type="region of interest" description="Disordered" evidence="1">
    <location>
        <begin position="69"/>
        <end position="100"/>
    </location>
</feature>
<reference evidence="2 3" key="1">
    <citation type="submission" date="2019-12" db="EMBL/GenBank/DDBJ databases">
        <title>Chromosome-level assembly of the Caenorhabditis remanei genome.</title>
        <authorList>
            <person name="Teterina A.A."/>
            <person name="Willis J.H."/>
            <person name="Phillips P.C."/>
        </authorList>
    </citation>
    <scope>NUCLEOTIDE SEQUENCE [LARGE SCALE GENOMIC DNA]</scope>
    <source>
        <strain evidence="2 3">PX506</strain>
        <tissue evidence="2">Whole organism</tissue>
    </source>
</reference>
<comment type="caution">
    <text evidence="2">The sequence shown here is derived from an EMBL/GenBank/DDBJ whole genome shotgun (WGS) entry which is preliminary data.</text>
</comment>
<dbReference type="GeneID" id="78776042"/>
<evidence type="ECO:0000313" key="3">
    <source>
        <dbReference type="Proteomes" id="UP000483820"/>
    </source>
</evidence>
<evidence type="ECO:0000313" key="2">
    <source>
        <dbReference type="EMBL" id="KAF1758925.1"/>
    </source>
</evidence>
<protein>
    <submittedName>
        <fullName evidence="2">Uncharacterized protein</fullName>
    </submittedName>
</protein>
<accession>A0A6A5GWP9</accession>
<sequence length="125" mass="14422">MFNLLQAQLPSIFPPFPIMMQQGEIGTMSLQQQQQQMYHYGQFLHQCMIQTHAQQMAAFYQKMSETLASNESLPSSRRTTTDNSLHNSTAGTPKLEKDKDSDEFLKFNPDLFNSLFNYKIDTDDC</sequence>
<dbReference type="Proteomes" id="UP000483820">
    <property type="component" value="Chromosome IV"/>
</dbReference>